<protein>
    <submittedName>
        <fullName evidence="4">MerR family transcriptional regulator</fullName>
    </submittedName>
</protein>
<dbReference type="InterPro" id="IPR000551">
    <property type="entry name" value="MerR-type_HTH_dom"/>
</dbReference>
<dbReference type="InterPro" id="IPR009061">
    <property type="entry name" value="DNA-bd_dom_put_sf"/>
</dbReference>
<name>A0ABX6YWV7_9RHOB</name>
<reference evidence="4 5" key="1">
    <citation type="submission" date="2020-05" db="EMBL/GenBank/DDBJ databases">
        <title>Thioclava electrotropha strain Elox9 finished genome.</title>
        <authorList>
            <person name="Rowe A.R."/>
            <person name="Wilbanks E.G."/>
        </authorList>
    </citation>
    <scope>NUCLEOTIDE SEQUENCE [LARGE SCALE GENOMIC DNA]</scope>
    <source>
        <strain evidence="4 5">Elox9</strain>
    </source>
</reference>
<dbReference type="Gene3D" id="1.10.1660.10">
    <property type="match status" value="1"/>
</dbReference>
<evidence type="ECO:0000313" key="5">
    <source>
        <dbReference type="Proteomes" id="UP000192422"/>
    </source>
</evidence>
<feature type="compositionally biased region" description="Acidic residues" evidence="2">
    <location>
        <begin position="91"/>
        <end position="100"/>
    </location>
</feature>
<evidence type="ECO:0000256" key="2">
    <source>
        <dbReference type="SAM" id="MobiDB-lite"/>
    </source>
</evidence>
<dbReference type="PANTHER" id="PTHR30204">
    <property type="entry name" value="REDOX-CYCLING DRUG-SENSING TRANSCRIPTIONAL ACTIVATOR SOXR"/>
    <property type="match status" value="1"/>
</dbReference>
<feature type="region of interest" description="Disordered" evidence="2">
    <location>
        <begin position="87"/>
        <end position="247"/>
    </location>
</feature>
<feature type="compositionally biased region" description="Low complexity" evidence="2">
    <location>
        <begin position="209"/>
        <end position="222"/>
    </location>
</feature>
<dbReference type="InterPro" id="IPR047057">
    <property type="entry name" value="MerR_fam"/>
</dbReference>
<proteinExistence type="predicted"/>
<dbReference type="SUPFAM" id="SSF46955">
    <property type="entry name" value="Putative DNA-binding domain"/>
    <property type="match status" value="1"/>
</dbReference>
<dbReference type="CDD" id="cd04765">
    <property type="entry name" value="HTH_MlrA-like_sg2"/>
    <property type="match status" value="1"/>
</dbReference>
<dbReference type="SMART" id="SM00422">
    <property type="entry name" value="HTH_MERR"/>
    <property type="match status" value="1"/>
</dbReference>
<organism evidence="4 5">
    <name type="scientific">Thioclava electrotropha</name>
    <dbReference type="NCBI Taxonomy" id="1549850"/>
    <lineage>
        <taxon>Bacteria</taxon>
        <taxon>Pseudomonadati</taxon>
        <taxon>Pseudomonadota</taxon>
        <taxon>Alphaproteobacteria</taxon>
        <taxon>Rhodobacterales</taxon>
        <taxon>Paracoccaceae</taxon>
        <taxon>Thioclava</taxon>
    </lineage>
</organism>
<dbReference type="Pfam" id="PF13411">
    <property type="entry name" value="MerR_1"/>
    <property type="match status" value="1"/>
</dbReference>
<feature type="compositionally biased region" description="Low complexity" evidence="2">
    <location>
        <begin position="130"/>
        <end position="156"/>
    </location>
</feature>
<dbReference type="EMBL" id="CP053562">
    <property type="protein sequence ID" value="QPZ91635.1"/>
    <property type="molecule type" value="Genomic_DNA"/>
</dbReference>
<gene>
    <name evidence="4" type="ORF">AKL02_012535</name>
</gene>
<dbReference type="PROSITE" id="PS50937">
    <property type="entry name" value="HTH_MERR_2"/>
    <property type="match status" value="1"/>
</dbReference>
<feature type="domain" description="HTH merR-type" evidence="3">
    <location>
        <begin position="10"/>
        <end position="78"/>
    </location>
</feature>
<dbReference type="Proteomes" id="UP000192422">
    <property type="component" value="Chromosome"/>
</dbReference>
<feature type="compositionally biased region" description="Basic and acidic residues" evidence="2">
    <location>
        <begin position="166"/>
        <end position="181"/>
    </location>
</feature>
<accession>A0ABX6YWV7</accession>
<keyword evidence="5" id="KW-1185">Reference proteome</keyword>
<dbReference type="PANTHER" id="PTHR30204:SF15">
    <property type="entry name" value="BLL5018 PROTEIN"/>
    <property type="match status" value="1"/>
</dbReference>
<dbReference type="RefSeq" id="WP_083078850.1">
    <property type="nucleotide sequence ID" value="NZ_CP053562.1"/>
</dbReference>
<keyword evidence="1" id="KW-0238">DNA-binding</keyword>
<evidence type="ECO:0000256" key="1">
    <source>
        <dbReference type="ARBA" id="ARBA00023125"/>
    </source>
</evidence>
<feature type="compositionally biased region" description="Acidic residues" evidence="2">
    <location>
        <begin position="223"/>
        <end position="234"/>
    </location>
</feature>
<evidence type="ECO:0000313" key="4">
    <source>
        <dbReference type="EMBL" id="QPZ91635.1"/>
    </source>
</evidence>
<sequence length="319" mass="34588">MGKSADAFRTISEVSDLLDTPTHVLRFWESKFTQVKPVKRAGGRRYYRPADVALLGGIKHLLHEEGMTIRGVQKLLREEGIREVAARGEVSVEDEREVDEATQSAPEPIAPVAAPQHSPAPQEAPQAQDTTPSEPESTEAASEEIAPQEEAPQEAASLEDSAQNTAEHESQTEALPERPEELLDLSPAEDAPIEAHQGGSVTPFPAPSQPSFFEEPESASSESPEEDAWDEDAEAPMALDVEPEPEPMAPVVAMTIDRGPQERAAKIAARADLARLLHGLRTLDPARLSPADRGDLRMLRLRAQALQVRLGQHGSAQAE</sequence>
<evidence type="ECO:0000259" key="3">
    <source>
        <dbReference type="PROSITE" id="PS50937"/>
    </source>
</evidence>